<reference evidence="1 2" key="1">
    <citation type="submission" date="2024-05" db="EMBL/GenBank/DDBJ databases">
        <authorList>
            <person name="Wallberg A."/>
        </authorList>
    </citation>
    <scope>NUCLEOTIDE SEQUENCE [LARGE SCALE GENOMIC DNA]</scope>
</reference>
<gene>
    <name evidence="1" type="ORF">MNOR_LOCUS30704</name>
</gene>
<dbReference type="EMBL" id="CAXKWB010038108">
    <property type="protein sequence ID" value="CAL4151177.1"/>
    <property type="molecule type" value="Genomic_DNA"/>
</dbReference>
<accession>A0AAV2S1R8</accession>
<comment type="caution">
    <text evidence="1">The sequence shown here is derived from an EMBL/GenBank/DDBJ whole genome shotgun (WGS) entry which is preliminary data.</text>
</comment>
<organism evidence="1 2">
    <name type="scientific">Meganyctiphanes norvegica</name>
    <name type="common">Northern krill</name>
    <name type="synonym">Thysanopoda norvegica</name>
    <dbReference type="NCBI Taxonomy" id="48144"/>
    <lineage>
        <taxon>Eukaryota</taxon>
        <taxon>Metazoa</taxon>
        <taxon>Ecdysozoa</taxon>
        <taxon>Arthropoda</taxon>
        <taxon>Crustacea</taxon>
        <taxon>Multicrustacea</taxon>
        <taxon>Malacostraca</taxon>
        <taxon>Eumalacostraca</taxon>
        <taxon>Eucarida</taxon>
        <taxon>Euphausiacea</taxon>
        <taxon>Euphausiidae</taxon>
        <taxon>Meganyctiphanes</taxon>
    </lineage>
</organism>
<dbReference type="AlphaFoldDB" id="A0AAV2S1R8"/>
<proteinExistence type="predicted"/>
<dbReference type="Proteomes" id="UP001497623">
    <property type="component" value="Unassembled WGS sequence"/>
</dbReference>
<protein>
    <submittedName>
        <fullName evidence="1">Uncharacterized protein</fullName>
    </submittedName>
</protein>
<evidence type="ECO:0000313" key="2">
    <source>
        <dbReference type="Proteomes" id="UP001497623"/>
    </source>
</evidence>
<sequence>SPVHVTTKCSGRGGHGYCRRGSCFGNEYSIGACPGMISYLCCVQNLPACHAHGASCLGTGSCRVGACYTNEIESGTCHGINCVCCTPYPISVCTNVNGPCNGHTGMCRSVCLPGEIDRGLGTCLGTSCRCCKLPECPAAQCIKGLVHGTCRSLGCQKTEFDIGECLPGRTNCRCCTQQVRPCPLVGSSCGRRGRCRTDSCQAGEVVHSGDCGGGSCACCASTIVKRQVNPEDLAGVAETDDNVVKKDSAIFSTTDDGG</sequence>
<name>A0AAV2S1R8_MEGNR</name>
<feature type="non-terminal residue" evidence="1">
    <location>
        <position position="1"/>
    </location>
</feature>
<keyword evidence="2" id="KW-1185">Reference proteome</keyword>
<feature type="non-terminal residue" evidence="1">
    <location>
        <position position="258"/>
    </location>
</feature>
<evidence type="ECO:0000313" key="1">
    <source>
        <dbReference type="EMBL" id="CAL4151177.1"/>
    </source>
</evidence>